<name>A0A1V9XIA8_9ACAR</name>
<organism evidence="1 2">
    <name type="scientific">Tropilaelaps mercedesae</name>
    <dbReference type="NCBI Taxonomy" id="418985"/>
    <lineage>
        <taxon>Eukaryota</taxon>
        <taxon>Metazoa</taxon>
        <taxon>Ecdysozoa</taxon>
        <taxon>Arthropoda</taxon>
        <taxon>Chelicerata</taxon>
        <taxon>Arachnida</taxon>
        <taxon>Acari</taxon>
        <taxon>Parasitiformes</taxon>
        <taxon>Mesostigmata</taxon>
        <taxon>Gamasina</taxon>
        <taxon>Dermanyssoidea</taxon>
        <taxon>Laelapidae</taxon>
        <taxon>Tropilaelaps</taxon>
    </lineage>
</organism>
<dbReference type="InParanoid" id="A0A1V9XIA8"/>
<proteinExistence type="predicted"/>
<protein>
    <submittedName>
        <fullName evidence="1">Uncharacterized protein</fullName>
    </submittedName>
</protein>
<dbReference type="EMBL" id="MNPL01010472">
    <property type="protein sequence ID" value="OQR73108.1"/>
    <property type="molecule type" value="Genomic_DNA"/>
</dbReference>
<gene>
    <name evidence="1" type="ORF">BIW11_09951</name>
</gene>
<reference evidence="1 2" key="1">
    <citation type="journal article" date="2017" name="Gigascience">
        <title>Draft genome of the honey bee ectoparasitic mite, Tropilaelaps mercedesae, is shaped by the parasitic life history.</title>
        <authorList>
            <person name="Dong X."/>
            <person name="Armstrong S.D."/>
            <person name="Xia D."/>
            <person name="Makepeace B.L."/>
            <person name="Darby A.C."/>
            <person name="Kadowaki T."/>
        </authorList>
    </citation>
    <scope>NUCLEOTIDE SEQUENCE [LARGE SCALE GENOMIC DNA]</scope>
    <source>
        <strain evidence="1">Wuxi-XJTLU</strain>
    </source>
</reference>
<evidence type="ECO:0000313" key="2">
    <source>
        <dbReference type="Proteomes" id="UP000192247"/>
    </source>
</evidence>
<keyword evidence="2" id="KW-1185">Reference proteome</keyword>
<dbReference type="Proteomes" id="UP000192247">
    <property type="component" value="Unassembled WGS sequence"/>
</dbReference>
<accession>A0A1V9XIA8</accession>
<comment type="caution">
    <text evidence="1">The sequence shown here is derived from an EMBL/GenBank/DDBJ whole genome shotgun (WGS) entry which is preliminary data.</text>
</comment>
<sequence length="88" mass="9764">MQDAANAWVTGIGRTFYVAQAKRIRKPIGTGGLSYVILTFHKERASKGERGRTFTFNNDTAMRPLQSLCLSLLVHILNSACRSGWGLH</sequence>
<dbReference type="AlphaFoldDB" id="A0A1V9XIA8"/>
<evidence type="ECO:0000313" key="1">
    <source>
        <dbReference type="EMBL" id="OQR73108.1"/>
    </source>
</evidence>